<dbReference type="PANTHER" id="PTHR13275:SF4">
    <property type="entry name" value="VACUOLAR PROTEIN SORTING-ASSOCIATED PROTEIN 72 HOMOLOG"/>
    <property type="match status" value="1"/>
</dbReference>
<feature type="region of interest" description="Disordered" evidence="3">
    <location>
        <begin position="122"/>
        <end position="160"/>
    </location>
</feature>
<evidence type="ECO:0000256" key="1">
    <source>
        <dbReference type="ARBA" id="ARBA00006832"/>
    </source>
</evidence>
<proteinExistence type="inferred from homology"/>
<keyword evidence="6" id="KW-1185">Reference proteome</keyword>
<feature type="compositionally biased region" description="Basic and acidic residues" evidence="3">
    <location>
        <begin position="95"/>
        <end position="104"/>
    </location>
</feature>
<accession>A0ABQ9G2Q6</accession>
<reference evidence="5 6" key="1">
    <citation type="submission" date="2023-02" db="EMBL/GenBank/DDBJ databases">
        <title>LHISI_Scaffold_Assembly.</title>
        <authorList>
            <person name="Stuart O.P."/>
            <person name="Cleave R."/>
            <person name="Magrath M.J.L."/>
            <person name="Mikheyev A.S."/>
        </authorList>
    </citation>
    <scope>NUCLEOTIDE SEQUENCE [LARGE SCALE GENOMIC DNA]</scope>
    <source>
        <strain evidence="5">Daus_M_001</strain>
        <tissue evidence="5">Leg muscle</tissue>
    </source>
</reference>
<evidence type="ECO:0000259" key="4">
    <source>
        <dbReference type="SMART" id="SM00993"/>
    </source>
</evidence>
<gene>
    <name evidence="5" type="ORF">PR048_033288</name>
</gene>
<dbReference type="SMART" id="SM00993">
    <property type="entry name" value="YL1_C"/>
    <property type="match status" value="1"/>
</dbReference>
<comment type="similarity">
    <text evidence="1">Belongs to the VPS72/YL1 family.</text>
</comment>
<protein>
    <recommendedName>
        <fullName evidence="2">Vacuolar protein sorting-associated protein 72 homolog</fullName>
    </recommendedName>
</protein>
<name>A0ABQ9G2Q6_9NEOP</name>
<evidence type="ECO:0000256" key="2">
    <source>
        <dbReference type="ARBA" id="ARBA00020000"/>
    </source>
</evidence>
<feature type="domain" description="Vps72/YL1 C-terminal" evidence="4">
    <location>
        <begin position="296"/>
        <end position="325"/>
    </location>
</feature>
<evidence type="ECO:0000313" key="5">
    <source>
        <dbReference type="EMBL" id="KAJ8865766.1"/>
    </source>
</evidence>
<dbReference type="Pfam" id="PF05764">
    <property type="entry name" value="YL1"/>
    <property type="match status" value="1"/>
</dbReference>
<dbReference type="EMBL" id="JARBHB010000017">
    <property type="protein sequence ID" value="KAJ8865766.1"/>
    <property type="molecule type" value="Genomic_DNA"/>
</dbReference>
<sequence length="386" mass="44916">MASSRERRANAGNRMSKLLDEEEEDDVYKTLYGGFNDVENDVDYQAEEEGEDEVDSDFSIEENDEPISDVEDEGPKRQRRLITKAYKEPVVVLSKIEKTSEPKPKKQKKTRLQCFDSFERKSIRRSTAAKSAATQQRLKERTEEGRRRKSRRKKAQDVWKPTQEELLEEAKITEKENLKSLEKYQKLEMEKKKARPVKKTFEGPVIRYHSTTMPLISELQEQQQDEAVINVDGGEETTSGRKEDASNVGEAPSVPGQDQNLKDSAAKYERTFITFFDDKTFRKTFSRRQPKVPDKKVCSLSGLTAQFIDPLTSLPYYNIQAFRVIRQSYYYQLEHHGDRSNPVVARWRDWRASCKERQRIVTYSNVNEDNPPFPPVPVSQIKREIV</sequence>
<dbReference type="PANTHER" id="PTHR13275">
    <property type="entry name" value="YL-1 PROTEIN TRANSCRIPTION FACTOR-LIKE 1"/>
    <property type="match status" value="1"/>
</dbReference>
<feature type="region of interest" description="Disordered" evidence="3">
    <location>
        <begin position="234"/>
        <end position="260"/>
    </location>
</feature>
<dbReference type="Pfam" id="PF08265">
    <property type="entry name" value="YL1_C"/>
    <property type="match status" value="1"/>
</dbReference>
<feature type="compositionally biased region" description="Basic and acidic residues" evidence="3">
    <location>
        <begin position="137"/>
        <end position="146"/>
    </location>
</feature>
<evidence type="ECO:0000313" key="6">
    <source>
        <dbReference type="Proteomes" id="UP001159363"/>
    </source>
</evidence>
<feature type="region of interest" description="Disordered" evidence="3">
    <location>
        <begin position="95"/>
        <end position="114"/>
    </location>
</feature>
<feature type="region of interest" description="Disordered" evidence="3">
    <location>
        <begin position="1"/>
        <end position="21"/>
    </location>
</feature>
<feature type="region of interest" description="Disordered" evidence="3">
    <location>
        <begin position="38"/>
        <end position="82"/>
    </location>
</feature>
<dbReference type="InterPro" id="IPR046757">
    <property type="entry name" value="YL1_N"/>
</dbReference>
<feature type="compositionally biased region" description="Acidic residues" evidence="3">
    <location>
        <begin position="38"/>
        <end position="72"/>
    </location>
</feature>
<comment type="caution">
    <text evidence="5">The sequence shown here is derived from an EMBL/GenBank/DDBJ whole genome shotgun (WGS) entry which is preliminary data.</text>
</comment>
<evidence type="ECO:0000256" key="3">
    <source>
        <dbReference type="SAM" id="MobiDB-lite"/>
    </source>
</evidence>
<dbReference type="InterPro" id="IPR013272">
    <property type="entry name" value="Vps72/YL1_C"/>
</dbReference>
<dbReference type="Proteomes" id="UP001159363">
    <property type="component" value="Chromosome 16"/>
</dbReference>
<organism evidence="5 6">
    <name type="scientific">Dryococelus australis</name>
    <dbReference type="NCBI Taxonomy" id="614101"/>
    <lineage>
        <taxon>Eukaryota</taxon>
        <taxon>Metazoa</taxon>
        <taxon>Ecdysozoa</taxon>
        <taxon>Arthropoda</taxon>
        <taxon>Hexapoda</taxon>
        <taxon>Insecta</taxon>
        <taxon>Pterygota</taxon>
        <taxon>Neoptera</taxon>
        <taxon>Polyneoptera</taxon>
        <taxon>Phasmatodea</taxon>
        <taxon>Verophasmatodea</taxon>
        <taxon>Anareolatae</taxon>
        <taxon>Phasmatidae</taxon>
        <taxon>Eurycanthinae</taxon>
        <taxon>Dryococelus</taxon>
    </lineage>
</organism>